<proteinExistence type="inferred from homology"/>
<accession>A0A194X0K7</accession>
<dbReference type="SUPFAM" id="SSF53474">
    <property type="entry name" value="alpha/beta-Hydrolases"/>
    <property type="match status" value="1"/>
</dbReference>
<dbReference type="EC" id="3.1.1.-" evidence="3"/>
<evidence type="ECO:0000256" key="1">
    <source>
        <dbReference type="ARBA" id="ARBA00005964"/>
    </source>
</evidence>
<feature type="domain" description="Carboxylesterase type B" evidence="4">
    <location>
        <begin position="37"/>
        <end position="541"/>
    </location>
</feature>
<keyword evidence="3" id="KW-0732">Signal</keyword>
<keyword evidence="6" id="KW-1185">Reference proteome</keyword>
<dbReference type="Proteomes" id="UP000070700">
    <property type="component" value="Unassembled WGS sequence"/>
</dbReference>
<dbReference type="PANTHER" id="PTHR11559">
    <property type="entry name" value="CARBOXYLESTERASE"/>
    <property type="match status" value="1"/>
</dbReference>
<feature type="chain" id="PRO_5008443859" description="Carboxylic ester hydrolase" evidence="3">
    <location>
        <begin position="20"/>
        <end position="547"/>
    </location>
</feature>
<dbReference type="AlphaFoldDB" id="A0A194X0K7"/>
<dbReference type="GO" id="GO:0016787">
    <property type="term" value="F:hydrolase activity"/>
    <property type="evidence" value="ECO:0007669"/>
    <property type="project" value="UniProtKB-KW"/>
</dbReference>
<evidence type="ECO:0000256" key="2">
    <source>
        <dbReference type="ARBA" id="ARBA00022801"/>
    </source>
</evidence>
<dbReference type="OrthoDB" id="408631at2759"/>
<organism evidence="5 6">
    <name type="scientific">Mollisia scopiformis</name>
    <name type="common">Conifer needle endophyte fungus</name>
    <name type="synonym">Phialocephala scopiformis</name>
    <dbReference type="NCBI Taxonomy" id="149040"/>
    <lineage>
        <taxon>Eukaryota</taxon>
        <taxon>Fungi</taxon>
        <taxon>Dikarya</taxon>
        <taxon>Ascomycota</taxon>
        <taxon>Pezizomycotina</taxon>
        <taxon>Leotiomycetes</taxon>
        <taxon>Helotiales</taxon>
        <taxon>Mollisiaceae</taxon>
        <taxon>Mollisia</taxon>
    </lineage>
</organism>
<gene>
    <name evidence="5" type="ORF">LY89DRAFT_699242</name>
</gene>
<evidence type="ECO:0000313" key="6">
    <source>
        <dbReference type="Proteomes" id="UP000070700"/>
    </source>
</evidence>
<protein>
    <recommendedName>
        <fullName evidence="3">Carboxylic ester hydrolase</fullName>
        <ecNumber evidence="3">3.1.1.-</ecNumber>
    </recommendedName>
</protein>
<dbReference type="InterPro" id="IPR019826">
    <property type="entry name" value="Carboxylesterase_B_AS"/>
</dbReference>
<dbReference type="InterPro" id="IPR029058">
    <property type="entry name" value="AB_hydrolase_fold"/>
</dbReference>
<dbReference type="InterPro" id="IPR050309">
    <property type="entry name" value="Type-B_Carboxylest/Lipase"/>
</dbReference>
<dbReference type="InterPro" id="IPR002018">
    <property type="entry name" value="CarbesteraseB"/>
</dbReference>
<dbReference type="EMBL" id="KQ947422">
    <property type="protein sequence ID" value="KUJ13402.1"/>
    <property type="molecule type" value="Genomic_DNA"/>
</dbReference>
<sequence length="547" mass="59458">MSFLVLSLLFSAHASPSATTPQVDLGYEIHEGWLNDTGAFYNFSNIPYAQPPLGNLRFSAPLKPIINDTKSVNNGSRFALCPQGIPAWTKNATAFLKNGSSILNGTSYNPPIITNLTNVRAGTSEDCLLLDVLVPSAIFDNRGRQPGSPVLVWIHGGGYTLGWKTQYGSGAGLVRASQNYTKPGIVYVAINYRLGLFGFLSGPTFQQNGTANNGLLDQRLALGWVRDNIAKFGGDPSQVTVMGESAGGGSTIHQITAYGGSKGKVPFQKAIVQSGAFLPVTSKQKQEDIFQSVLTTSGVSTLQDARNLSTEILQLTNAKIIGQAAWGDFIFNPVVDGSFTPALPGELLLHGRYDTTLNVMMGHNTDEASEFTSPYVNTTETFNQNVLQVSFPNINGYNTATYLMDTLYPPIYDGSHGYESNFTRATSLVSDALFQCNANYLARAFGAAGYAYQFSVKPARHGDDITYTFYEGPADSVANDTLALAMQDIFTNFVISGNPNRVGSELPYFPDYSQGNLLYNFNKTLIATKPDNLNNDRCRWWQKAFYA</sequence>
<feature type="signal peptide" evidence="3">
    <location>
        <begin position="1"/>
        <end position="19"/>
    </location>
</feature>
<dbReference type="GeneID" id="28826767"/>
<dbReference type="PROSITE" id="PS00122">
    <property type="entry name" value="CARBOXYLESTERASE_B_1"/>
    <property type="match status" value="1"/>
</dbReference>
<evidence type="ECO:0000256" key="3">
    <source>
        <dbReference type="RuleBase" id="RU361235"/>
    </source>
</evidence>
<dbReference type="KEGG" id="psco:LY89DRAFT_699242"/>
<reference evidence="5 6" key="1">
    <citation type="submission" date="2015-10" db="EMBL/GenBank/DDBJ databases">
        <title>Full genome of DAOMC 229536 Phialocephala scopiformis, a fungal endophyte of spruce producing the potent anti-insectan compound rugulosin.</title>
        <authorList>
            <consortium name="DOE Joint Genome Institute"/>
            <person name="Walker A.K."/>
            <person name="Frasz S.L."/>
            <person name="Seifert K.A."/>
            <person name="Miller J.D."/>
            <person name="Mondo S.J."/>
            <person name="Labutti K."/>
            <person name="Lipzen A."/>
            <person name="Dockter R."/>
            <person name="Kennedy M."/>
            <person name="Grigoriev I.V."/>
            <person name="Spatafora J.W."/>
        </authorList>
    </citation>
    <scope>NUCLEOTIDE SEQUENCE [LARGE SCALE GENOMIC DNA]</scope>
    <source>
        <strain evidence="5 6">CBS 120377</strain>
    </source>
</reference>
<evidence type="ECO:0000313" key="5">
    <source>
        <dbReference type="EMBL" id="KUJ13402.1"/>
    </source>
</evidence>
<keyword evidence="2 3" id="KW-0378">Hydrolase</keyword>
<dbReference type="RefSeq" id="XP_018067757.1">
    <property type="nucleotide sequence ID" value="XM_018217041.1"/>
</dbReference>
<dbReference type="Pfam" id="PF00135">
    <property type="entry name" value="COesterase"/>
    <property type="match status" value="1"/>
</dbReference>
<name>A0A194X0K7_MOLSC</name>
<dbReference type="Gene3D" id="3.40.50.1820">
    <property type="entry name" value="alpha/beta hydrolase"/>
    <property type="match status" value="1"/>
</dbReference>
<evidence type="ECO:0000259" key="4">
    <source>
        <dbReference type="Pfam" id="PF00135"/>
    </source>
</evidence>
<dbReference type="InParanoid" id="A0A194X0K7"/>
<comment type="similarity">
    <text evidence="1 3">Belongs to the type-B carboxylesterase/lipase family.</text>
</comment>